<dbReference type="InterPro" id="IPR005123">
    <property type="entry name" value="Oxoglu/Fe-dep_dioxygenase_dom"/>
</dbReference>
<reference evidence="4 5" key="1">
    <citation type="submission" date="2016-10" db="EMBL/GenBank/DDBJ databases">
        <title>Draft genome sequence of Coniochaeta ligniaria NRRL30616, a lignocellulolytic fungus for bioabatement of inhibitors in plant biomass hydrolysates.</title>
        <authorList>
            <consortium name="DOE Joint Genome Institute"/>
            <person name="Jimenez D.J."/>
            <person name="Hector R.E."/>
            <person name="Riley R."/>
            <person name="Sun H."/>
            <person name="Grigoriev I.V."/>
            <person name="Van Elsas J.D."/>
            <person name="Nichols N.N."/>
        </authorList>
    </citation>
    <scope>NUCLEOTIDE SEQUENCE [LARGE SCALE GENOMIC DNA]</scope>
    <source>
        <strain evidence="4 5">NRRL 30616</strain>
    </source>
</reference>
<dbReference type="STRING" id="1408157.A0A1J7IS33"/>
<keyword evidence="2" id="KW-0479">Metal-binding</keyword>
<dbReference type="GO" id="GO:0046872">
    <property type="term" value="F:metal ion binding"/>
    <property type="evidence" value="ECO:0007669"/>
    <property type="project" value="UniProtKB-KW"/>
</dbReference>
<dbReference type="InterPro" id="IPR050231">
    <property type="entry name" value="Iron_ascorbate_oxido_reductase"/>
</dbReference>
<dbReference type="InterPro" id="IPR044861">
    <property type="entry name" value="IPNS-like_FE2OG_OXY"/>
</dbReference>
<feature type="domain" description="Fe2OG dioxygenase" evidence="3">
    <location>
        <begin position="191"/>
        <end position="309"/>
    </location>
</feature>
<evidence type="ECO:0000259" key="3">
    <source>
        <dbReference type="PROSITE" id="PS51471"/>
    </source>
</evidence>
<keyword evidence="2" id="KW-0560">Oxidoreductase</keyword>
<protein>
    <submittedName>
        <fullName evidence="4">Flavonol synthase/flavanone 3-hydroxylase</fullName>
    </submittedName>
</protein>
<evidence type="ECO:0000256" key="2">
    <source>
        <dbReference type="RuleBase" id="RU003682"/>
    </source>
</evidence>
<dbReference type="InParanoid" id="A0A1J7IS33"/>
<dbReference type="InterPro" id="IPR026992">
    <property type="entry name" value="DIOX_N"/>
</dbReference>
<dbReference type="SUPFAM" id="SSF51197">
    <property type="entry name" value="Clavaminate synthase-like"/>
    <property type="match status" value="1"/>
</dbReference>
<dbReference type="Pfam" id="PF03171">
    <property type="entry name" value="2OG-FeII_Oxy"/>
    <property type="match status" value="1"/>
</dbReference>
<dbReference type="PRINTS" id="PR00682">
    <property type="entry name" value="IPNSYNTHASE"/>
</dbReference>
<dbReference type="Gene3D" id="2.60.120.330">
    <property type="entry name" value="B-lactam Antibiotic, Isopenicillin N Synthase, Chain"/>
    <property type="match status" value="1"/>
</dbReference>
<accession>A0A1J7IS33</accession>
<dbReference type="EMBL" id="KV875096">
    <property type="protein sequence ID" value="OIW30447.1"/>
    <property type="molecule type" value="Genomic_DNA"/>
</dbReference>
<name>A0A1J7IS33_9PEZI</name>
<organism evidence="4 5">
    <name type="scientific">Coniochaeta ligniaria NRRL 30616</name>
    <dbReference type="NCBI Taxonomy" id="1408157"/>
    <lineage>
        <taxon>Eukaryota</taxon>
        <taxon>Fungi</taxon>
        <taxon>Dikarya</taxon>
        <taxon>Ascomycota</taxon>
        <taxon>Pezizomycotina</taxon>
        <taxon>Sordariomycetes</taxon>
        <taxon>Sordariomycetidae</taxon>
        <taxon>Coniochaetales</taxon>
        <taxon>Coniochaetaceae</taxon>
        <taxon>Coniochaeta</taxon>
    </lineage>
</organism>
<sequence length="349" mass="39138">MPSKALPKASLPIFDFSAFRKGDAEEKQSAATQIVDAFKRYGFVYLVNHGISPEQNQALFDWSKKFFYLPEDVRMRPALRQPEIKPNATSYIARGYTPVGFEKLSQAYDDDGLKSLRAVPDGKDMFELGPDKGIAEIREPNRYPPEDALPGFKQFTSEFFWSANELAMEVFRCIAIGLGLDEEYFVNYHQDADNLFRLIRYPAVDRVALAAGKAARTTAHTDHGSITLLFQDDVGGLEVEDPAKPGTYIVAAPIEGSVIVNVGDFLMRWTNDVLKSNLHRVVAPSADRSLSDDGEMTRERYSTAFFIQADRNKVIQCAKELEGDEGAKYPPVTAAEYLLMRRAATFKTY</sequence>
<evidence type="ECO:0000256" key="1">
    <source>
        <dbReference type="ARBA" id="ARBA00008056"/>
    </source>
</evidence>
<keyword evidence="2" id="KW-0408">Iron</keyword>
<dbReference type="Proteomes" id="UP000182658">
    <property type="component" value="Unassembled WGS sequence"/>
</dbReference>
<comment type="similarity">
    <text evidence="1 2">Belongs to the iron/ascorbate-dependent oxidoreductase family.</text>
</comment>
<gene>
    <name evidence="4" type="ORF">CONLIGDRAFT_573888</name>
</gene>
<dbReference type="OrthoDB" id="288590at2759"/>
<keyword evidence="5" id="KW-1185">Reference proteome</keyword>
<dbReference type="AlphaFoldDB" id="A0A1J7IS33"/>
<proteinExistence type="inferred from homology"/>
<dbReference type="PANTHER" id="PTHR47990">
    <property type="entry name" value="2-OXOGLUTARATE (2OG) AND FE(II)-DEPENDENT OXYGENASE SUPERFAMILY PROTEIN-RELATED"/>
    <property type="match status" value="1"/>
</dbReference>
<evidence type="ECO:0000313" key="4">
    <source>
        <dbReference type="EMBL" id="OIW30447.1"/>
    </source>
</evidence>
<dbReference type="InterPro" id="IPR027443">
    <property type="entry name" value="IPNS-like_sf"/>
</dbReference>
<dbReference type="GO" id="GO:0016491">
    <property type="term" value="F:oxidoreductase activity"/>
    <property type="evidence" value="ECO:0007669"/>
    <property type="project" value="UniProtKB-KW"/>
</dbReference>
<dbReference type="Pfam" id="PF14226">
    <property type="entry name" value="DIOX_N"/>
    <property type="match status" value="1"/>
</dbReference>
<dbReference type="PROSITE" id="PS51471">
    <property type="entry name" value="FE2OG_OXY"/>
    <property type="match status" value="1"/>
</dbReference>
<dbReference type="GO" id="GO:0044283">
    <property type="term" value="P:small molecule biosynthetic process"/>
    <property type="evidence" value="ECO:0007669"/>
    <property type="project" value="UniProtKB-ARBA"/>
</dbReference>
<evidence type="ECO:0000313" key="5">
    <source>
        <dbReference type="Proteomes" id="UP000182658"/>
    </source>
</evidence>